<accession>A0A9D3VJ45</accession>
<gene>
    <name evidence="2" type="ORF">J1N35_023088</name>
</gene>
<dbReference type="Proteomes" id="UP000828251">
    <property type="component" value="Unassembled WGS sequence"/>
</dbReference>
<sequence>MDPFFYKQRHNCSRLLPRTAPQVQYVSGSGNTYGGTTLLDMCTNNGDNTPINPLSFGNTKPILLIFLSLLLELFLLFPMLLLVLLVPLLCLLLRLLFRVMSLRKSFK</sequence>
<dbReference type="OrthoDB" id="1712560at2759"/>
<reference evidence="2 3" key="1">
    <citation type="journal article" date="2021" name="Plant Biotechnol. J.">
        <title>Multi-omics assisted identification of the key and species-specific regulatory components of drought-tolerant mechanisms in Gossypium stocksii.</title>
        <authorList>
            <person name="Yu D."/>
            <person name="Ke L."/>
            <person name="Zhang D."/>
            <person name="Wu Y."/>
            <person name="Sun Y."/>
            <person name="Mei J."/>
            <person name="Sun J."/>
            <person name="Sun Y."/>
        </authorList>
    </citation>
    <scope>NUCLEOTIDE SEQUENCE [LARGE SCALE GENOMIC DNA]</scope>
    <source>
        <strain evidence="3">cv. E1</strain>
        <tissue evidence="2">Leaf</tissue>
    </source>
</reference>
<evidence type="ECO:0000313" key="3">
    <source>
        <dbReference type="Proteomes" id="UP000828251"/>
    </source>
</evidence>
<keyword evidence="3" id="KW-1185">Reference proteome</keyword>
<organism evidence="2 3">
    <name type="scientific">Gossypium stocksii</name>
    <dbReference type="NCBI Taxonomy" id="47602"/>
    <lineage>
        <taxon>Eukaryota</taxon>
        <taxon>Viridiplantae</taxon>
        <taxon>Streptophyta</taxon>
        <taxon>Embryophyta</taxon>
        <taxon>Tracheophyta</taxon>
        <taxon>Spermatophyta</taxon>
        <taxon>Magnoliopsida</taxon>
        <taxon>eudicotyledons</taxon>
        <taxon>Gunneridae</taxon>
        <taxon>Pentapetalae</taxon>
        <taxon>rosids</taxon>
        <taxon>malvids</taxon>
        <taxon>Malvales</taxon>
        <taxon>Malvaceae</taxon>
        <taxon>Malvoideae</taxon>
        <taxon>Gossypium</taxon>
    </lineage>
</organism>
<evidence type="ECO:0000256" key="1">
    <source>
        <dbReference type="SAM" id="Phobius"/>
    </source>
</evidence>
<dbReference type="EMBL" id="JAIQCV010000007">
    <property type="protein sequence ID" value="KAH1083327.1"/>
    <property type="molecule type" value="Genomic_DNA"/>
</dbReference>
<proteinExistence type="predicted"/>
<keyword evidence="1" id="KW-0812">Transmembrane</keyword>
<name>A0A9D3VJ45_9ROSI</name>
<keyword evidence="1" id="KW-0472">Membrane</keyword>
<feature type="non-terminal residue" evidence="2">
    <location>
        <position position="107"/>
    </location>
</feature>
<evidence type="ECO:0000313" key="2">
    <source>
        <dbReference type="EMBL" id="KAH1083327.1"/>
    </source>
</evidence>
<comment type="caution">
    <text evidence="2">The sequence shown here is derived from an EMBL/GenBank/DDBJ whole genome shotgun (WGS) entry which is preliminary data.</text>
</comment>
<keyword evidence="1" id="KW-1133">Transmembrane helix</keyword>
<feature type="transmembrane region" description="Helical" evidence="1">
    <location>
        <begin position="64"/>
        <end position="97"/>
    </location>
</feature>
<dbReference type="AlphaFoldDB" id="A0A9D3VJ45"/>
<protein>
    <submittedName>
        <fullName evidence="2">Uncharacterized protein</fullName>
    </submittedName>
</protein>